<feature type="compositionally biased region" description="Polar residues" evidence="1">
    <location>
        <begin position="32"/>
        <end position="46"/>
    </location>
</feature>
<accession>A0A803K062</accession>
<evidence type="ECO:0000256" key="1">
    <source>
        <dbReference type="SAM" id="MobiDB-lite"/>
    </source>
</evidence>
<reference evidence="2" key="1">
    <citation type="journal article" date="2010" name="Science">
        <title>The genome of the Western clawed frog Xenopus tropicalis.</title>
        <authorList>
            <person name="Hellsten U."/>
            <person name="Harland R.M."/>
            <person name="Gilchrist M.J."/>
            <person name="Hendrix D."/>
            <person name="Jurka J."/>
            <person name="Kapitonov V."/>
            <person name="Ovcharenko I."/>
            <person name="Putnam N.H."/>
            <person name="Shu S."/>
            <person name="Taher L."/>
            <person name="Blitz I.L."/>
            <person name="Blumberg B."/>
            <person name="Dichmann D.S."/>
            <person name="Dubchak I."/>
            <person name="Amaya E."/>
            <person name="Detter J.C."/>
            <person name="Fletcher R."/>
            <person name="Gerhard D.S."/>
            <person name="Goodstein D."/>
            <person name="Graves T."/>
            <person name="Grigoriev I.V."/>
            <person name="Grimwood J."/>
            <person name="Kawashima T."/>
            <person name="Lindquist E."/>
            <person name="Lucas S.M."/>
            <person name="Mead P.E."/>
            <person name="Mitros T."/>
            <person name="Ogino H."/>
            <person name="Ohta Y."/>
            <person name="Poliakov A.V."/>
            <person name="Pollet N."/>
            <person name="Robert J."/>
            <person name="Salamov A."/>
            <person name="Sater A.K."/>
            <person name="Schmutz J."/>
            <person name="Terry A."/>
            <person name="Vize P.D."/>
            <person name="Warren W.C."/>
            <person name="Wells D."/>
            <person name="Wills A."/>
            <person name="Wilson R.K."/>
            <person name="Zimmerman L.B."/>
            <person name="Zorn A.M."/>
            <person name="Grainger R."/>
            <person name="Grammer T."/>
            <person name="Khokha M.K."/>
            <person name="Richardson P.M."/>
            <person name="Rokhsar D.S."/>
        </authorList>
    </citation>
    <scope>NUCLEOTIDE SEQUENCE [LARGE SCALE GENOMIC DNA]</scope>
    <source>
        <strain evidence="2">Nigerian</strain>
    </source>
</reference>
<protein>
    <submittedName>
        <fullName evidence="2">Uncharacterized protein</fullName>
    </submittedName>
</protein>
<name>A0A803K062_XENTR</name>
<evidence type="ECO:0000313" key="2">
    <source>
        <dbReference type="Ensembl" id="ENSXETP00000113685"/>
    </source>
</evidence>
<organism evidence="2">
    <name type="scientific">Xenopus tropicalis</name>
    <name type="common">Western clawed frog</name>
    <name type="synonym">Silurana tropicalis</name>
    <dbReference type="NCBI Taxonomy" id="8364"/>
    <lineage>
        <taxon>Eukaryota</taxon>
        <taxon>Metazoa</taxon>
        <taxon>Chordata</taxon>
        <taxon>Craniata</taxon>
        <taxon>Vertebrata</taxon>
        <taxon>Euteleostomi</taxon>
        <taxon>Amphibia</taxon>
        <taxon>Batrachia</taxon>
        <taxon>Anura</taxon>
        <taxon>Pipoidea</taxon>
        <taxon>Pipidae</taxon>
        <taxon>Xenopodinae</taxon>
        <taxon>Xenopus</taxon>
        <taxon>Silurana</taxon>
    </lineage>
</organism>
<feature type="compositionally biased region" description="Basic and acidic residues" evidence="1">
    <location>
        <begin position="14"/>
        <end position="28"/>
    </location>
</feature>
<feature type="region of interest" description="Disordered" evidence="1">
    <location>
        <begin position="1"/>
        <end position="47"/>
    </location>
</feature>
<dbReference type="InParanoid" id="A0A803K062"/>
<dbReference type="Ensembl" id="ENSXETT00000109889">
    <property type="protein sequence ID" value="ENSXETP00000113685"/>
    <property type="gene ID" value="ENSXETG00000048537"/>
</dbReference>
<sequence>LPLTDSGSTAETGEMNRKKGDKGFDSPRHFKSYSSTVSANARTHSASPKIHSLAFQCQNPLHVSVPR</sequence>
<feature type="compositionally biased region" description="Polar residues" evidence="1">
    <location>
        <begin position="1"/>
        <end position="11"/>
    </location>
</feature>
<proteinExistence type="predicted"/>
<dbReference type="AlphaFoldDB" id="A0A803K062"/>
<reference evidence="2" key="2">
    <citation type="submission" date="2021-03" db="UniProtKB">
        <authorList>
            <consortium name="Ensembl"/>
        </authorList>
    </citation>
    <scope>IDENTIFICATION</scope>
</reference>